<dbReference type="Gene3D" id="2.60.40.4270">
    <property type="entry name" value="Listeria-Bacteroides repeat domain"/>
    <property type="match status" value="7"/>
</dbReference>
<organism evidence="2">
    <name type="scientific">Clostridium paraputrificum</name>
    <dbReference type="NCBI Taxonomy" id="29363"/>
    <lineage>
        <taxon>Bacteria</taxon>
        <taxon>Bacillati</taxon>
        <taxon>Bacillota</taxon>
        <taxon>Clostridia</taxon>
        <taxon>Eubacteriales</taxon>
        <taxon>Clostridiaceae</taxon>
        <taxon>Clostridium</taxon>
    </lineage>
</organism>
<dbReference type="InterPro" id="IPR032675">
    <property type="entry name" value="LRR_dom_sf"/>
</dbReference>
<dbReference type="InterPro" id="IPR005046">
    <property type="entry name" value="DUF285"/>
</dbReference>
<dbReference type="Gene3D" id="3.80.10.10">
    <property type="entry name" value="Ribonuclease Inhibitor"/>
    <property type="match status" value="1"/>
</dbReference>
<dbReference type="NCBIfam" id="TIGR02543">
    <property type="entry name" value="List_Bact_rpt"/>
    <property type="match status" value="4"/>
</dbReference>
<evidence type="ECO:0000313" key="2">
    <source>
        <dbReference type="EMBL" id="VYU45514.1"/>
    </source>
</evidence>
<sequence>MKKVIKSLILVALILIIPGVLFKEYVKASSSNVNVTVPANINAVFNSDGTNTISTFSIMNDSLVPIKVVDVTSTQTNGWELISNTNVLTKDTKKLKLMLDGKVITNGTTALNIDIADGTNYTLPIKIDRGAWTTTVKESAFNLAFNYEIGKKQFNLSFDSNGGTTVNTQSVFNGDAVTLPTSFKTGYTQINWVDDNGITYRPGDKFTMPIGDVHLTATWSVNNYNLSVKAKVGNSLYDNLSAYATFDTYIGNTRINDDITSYTEYLPYDTIYDVRDIRTKPGIKYSGKSVLFMGGVIPASNVTVELPFSINTYSIGYNLDGGSITGNPVSYKTSSGNLNITNPSKVGYTFTGWTESISPKDWYNGFIEYTLGGTIYNSDYPNAVFSEQIDVHPGAYTLELEGLPKDQVRIRQYRKDGSYVGNVAGDNYAKFTIEEEGYIRILLLENNSTAKSTVKLTREIDKAIINTGSAGNRHYEANWKANKYTIVYDDNIGANKGVSSTHTFDVSQALTNNTYKFAGHNFKEWNTNPYGLGTSYKNGEVVKNLTNKSGGSVTLYAQWEPNKYTMTINPNNGDSTRTFQGVTGEDVNLGVPVRPGFKFTSWKHTGGDVGIPTRAYDFSDGTAKSVSVYKYGSTDSELYGSLEIVPASIDNPTSSNYEAKITATTPYEIDGKTTYVGFRTGSSVQSNNSYCHTFKAKVPKGVRLGIAYNNRGVGSVGSTWLTSPYGTGEWETYSYRITLGENPTTSTIGYVYVESIDPSVAVPFSWSLAETKIVDITIGNPKGTTGIIGNTNTTVTAQWTPISYNVKYDANGGTGTTANSAHTYNSTGKLTPNGFTKEYNTFKGWNTKPDGSGVSYTDNQSVSNLTTVDGSTVTLYAQWQAHTISLRFNSNGGTRYDYATGVLKPTSDPLMVDTKPYDYYEPSRGGLYSFCGDGWVCMKREGYDYPSRSEEWIVNSPTSGITQHGEEPVKYIDIVKKAGKLEQLKTGNVTVDLYANWILRDYSIASNLNGGTSTAIPSNYTMTSNTITLPNPTKTGHTFNGWIERIKPSVWYKGDLAHEGDIVVSTRNAYYSDKLFVKAGQTYKWDSDGATSGARFYPKDGSTPVYITHEQTGFTPSQDGYIRLLNVYHDTNLDRANKLYLETVTPTKDLTILKGSTGNREYIAKWTPIKYMLDVNAYVDGTLVGPKLPLRFDMYLNGSLWKDGLEDFCYEQNYGTKYEIKNIVPSPGYSCTGVVTGSLPLSGTINKTSYVILNITTNNYTIGYNLGGGSITGQPTNYKVTSENITLPKPTRTGYTFIGWTGSNGTTPQLDVTIPKGSTGNRTYTANWKENVLTVNYYSNYATEAFASALNPVGADKNVLVRVVKYPASSPVPNGLHDYNVGYEERVMKRDGYIGTGNYGTTTTGGKLVHQDAVFDNGMALAKALGTSIDKDDATINVYPQWTINKGNLYYYPNGGVVGGNYGAGHSLITSGEFAGAYDTPQAFNYNTTTGNTVADVISYFTRTGYHSAPSAQAWRLGSPTSTTYIADNNQDLSGFVKDKTNVNLKLYANWVANTYTVSYNANGGSGTTASSSHTYDTSKALTSNGFSKTGYTFSGWNTKADGSGTSYTNAQSVKNLTATQGANITLYAQWKVNTYTYNINYKSSTGKSLGTSTVSGTFGSSKSVSAPAKTGYTTPSAQTVKFDSTSAKTITFTYPIVNYTISYNLGGGTVSGNPTSYNIESSTITLKNPTKTGFTFQGWTGSNGSSVQTLVSIASGSTGNKSYTANWAVNNYTITFNANGGSVSTASKTVASGAQYGTLPTPTRTGYTFAGWYTATSGGTKVSTTTVMGTSNVTVYARWTANTNTKITVKHNTMNYDGHTYTLADTVTTIGTSDATITLSNYKKSYSGLTYTSGKVGGTTVTTTTVSADGSRIIDLYYSRDEAVLVNGSSFKTAMTTVGPNATSVVFQKEPIASSKVSTARVVSDSTSTKKAYMYLDGTKIVIAPESTGVMISANTDCSTMFYNRTPLTSITFDNFNTSRTTNMFHMFGYLPKLTTLDLTSFNTSNVTSMASMFIGCTGFTSIDVSSFDVSNVTNLAGMFMDCENITTLNLSNFKTGNTLYFKDMFNGMTKLATLNISNFNTSKATTFQSMFAGCSSLRSIALTKFRTTNVTNMADMFKGCSSLVGANLTYFNTSKVTTMSGMFDGCTALKTVTAATLNTSSLVDTSYMFRDAINVSVTMTISSNKITKYTDMFKNAATSSTASIVLNPATEDIRPLVQNMVNTKSSSSNVSVKQ</sequence>
<accession>A0A6N3F0K3</accession>
<gene>
    <name evidence="2" type="primary">inlA</name>
    <name evidence="2" type="ORF">CPLFYP93_02334</name>
</gene>
<dbReference type="NCBIfam" id="TIGR02167">
    <property type="entry name" value="Liste_lipo_26"/>
    <property type="match status" value="7"/>
</dbReference>
<dbReference type="InterPro" id="IPR011889">
    <property type="entry name" value="Liste_lipo_26"/>
</dbReference>
<reference evidence="2" key="1">
    <citation type="submission" date="2019-11" db="EMBL/GenBank/DDBJ databases">
        <authorList>
            <person name="Feng L."/>
        </authorList>
    </citation>
    <scope>NUCLEOTIDE SEQUENCE</scope>
    <source>
        <strain evidence="2">CParaputrificumLFYP93</strain>
    </source>
</reference>
<proteinExistence type="predicted"/>
<dbReference type="InterPro" id="IPR013378">
    <property type="entry name" value="InlB-like_B-rpt"/>
</dbReference>
<dbReference type="RefSeq" id="WP_156561703.1">
    <property type="nucleotide sequence ID" value="NZ_CACRTV010000057.1"/>
</dbReference>
<dbReference type="Pfam" id="PF03382">
    <property type="entry name" value="DUF285"/>
    <property type="match status" value="2"/>
</dbReference>
<dbReference type="GO" id="GO:0030313">
    <property type="term" value="C:cell envelope"/>
    <property type="evidence" value="ECO:0007669"/>
    <property type="project" value="UniProtKB-SubCell"/>
</dbReference>
<dbReference type="Pfam" id="PF09479">
    <property type="entry name" value="Flg_new"/>
    <property type="match status" value="9"/>
</dbReference>
<dbReference type="EMBL" id="CACRTV010000057">
    <property type="protein sequence ID" value="VYU45514.1"/>
    <property type="molecule type" value="Genomic_DNA"/>
</dbReference>
<dbReference type="SUPFAM" id="SSF52058">
    <property type="entry name" value="L domain-like"/>
    <property type="match status" value="1"/>
</dbReference>
<comment type="subcellular location">
    <subcellularLocation>
        <location evidence="1">Cell envelope</location>
    </subcellularLocation>
</comment>
<name>A0A6N3F0K3_9CLOT</name>
<dbReference type="InterPro" id="IPR042229">
    <property type="entry name" value="Listeria/Bacterioides_rpt_sf"/>
</dbReference>
<evidence type="ECO:0000256" key="1">
    <source>
        <dbReference type="ARBA" id="ARBA00004196"/>
    </source>
</evidence>
<protein>
    <submittedName>
        <fullName evidence="2">Internalin-A</fullName>
    </submittedName>
</protein>